<feature type="signal peptide" evidence="1">
    <location>
        <begin position="1"/>
        <end position="22"/>
    </location>
</feature>
<evidence type="ECO:0008006" key="4">
    <source>
        <dbReference type="Google" id="ProtNLM"/>
    </source>
</evidence>
<dbReference type="EMBL" id="JACICA010000003">
    <property type="protein sequence ID" value="MBB3702396.1"/>
    <property type="molecule type" value="Genomic_DNA"/>
</dbReference>
<keyword evidence="1" id="KW-0732">Signal</keyword>
<dbReference type="AlphaFoldDB" id="A0A7W5UJA0"/>
<gene>
    <name evidence="2" type="ORF">FHS60_000854</name>
</gene>
<dbReference type="RefSeq" id="WP_183695327.1">
    <property type="nucleotide sequence ID" value="NZ_JACICA010000003.1"/>
</dbReference>
<protein>
    <recommendedName>
        <fullName evidence="4">Fimbrillin family protein</fullName>
    </recommendedName>
</protein>
<feature type="chain" id="PRO_5030875155" description="Fimbrillin family protein" evidence="1">
    <location>
        <begin position="23"/>
        <end position="542"/>
    </location>
</feature>
<evidence type="ECO:0000313" key="2">
    <source>
        <dbReference type="EMBL" id="MBB3702396.1"/>
    </source>
</evidence>
<proteinExistence type="predicted"/>
<reference evidence="2 3" key="1">
    <citation type="submission" date="2020-08" db="EMBL/GenBank/DDBJ databases">
        <title>Genomic Encyclopedia of Type Strains, Phase IV (KMG-IV): sequencing the most valuable type-strain genomes for metagenomic binning, comparative biology and taxonomic classification.</title>
        <authorList>
            <person name="Goeker M."/>
        </authorList>
    </citation>
    <scope>NUCLEOTIDE SEQUENCE [LARGE SCALE GENOMIC DNA]</scope>
    <source>
        <strain evidence="2 3">DSM 22548</strain>
    </source>
</reference>
<evidence type="ECO:0000313" key="3">
    <source>
        <dbReference type="Proteomes" id="UP000541425"/>
    </source>
</evidence>
<dbReference type="Proteomes" id="UP000541425">
    <property type="component" value="Unassembled WGS sequence"/>
</dbReference>
<accession>A0A7W5UJA0</accession>
<evidence type="ECO:0000256" key="1">
    <source>
        <dbReference type="SAM" id="SignalP"/>
    </source>
</evidence>
<organism evidence="2 3">
    <name type="scientific">Alloprevotella rava</name>
    <dbReference type="NCBI Taxonomy" id="671218"/>
    <lineage>
        <taxon>Bacteria</taxon>
        <taxon>Pseudomonadati</taxon>
        <taxon>Bacteroidota</taxon>
        <taxon>Bacteroidia</taxon>
        <taxon>Bacteroidales</taxon>
        <taxon>Prevotellaceae</taxon>
        <taxon>Alloprevotella</taxon>
    </lineage>
</organism>
<comment type="caution">
    <text evidence="2">The sequence shown here is derived from an EMBL/GenBank/DDBJ whole genome shotgun (WGS) entry which is preliminary data.</text>
</comment>
<name>A0A7W5UJA0_9BACT</name>
<sequence length="542" mass="60522">MKTKIYLNILAAGMLAFMASCAGDENIDRNKGKETDNSSALTSFSSVSPNRLVKYTPRTSMGGHDYLAGSRFYWEPGDNIYVKDDNNALQKSSTSNISATQPRARFQVPGAYTAQNTYEVYYTGAAAGATSDKVIISTSQTQTSPNTAKHIGGVGDCGTSTATRVGDHFEFMLNHKAAYLCFLPRVTNAELGKNIYLTKIVVKSDNAIAGDYTLSMSGLSSAPTANAATEITLTTLGTGMVNGPWHDSSNSYVQVPAPGFPLSTTITKLATNAAYMVIAPGTHSLTVDYYIKDPVTQVEGAITKTLPVNQLFEANKVYDITANLTPTDYDDKYYMWDSPQHYWQGYEQYQPKVHRQIDITHYPKVSTDPRWFTPRLAPDYAHNPHMMHCPNVNSILWYIQNGDPHWDNKTLWSTMGHLYCKGIWMKKSTNIPGYDWEKAPDGQDWRIVQYPTVVGNLSNVPLTDSEKDSYFYLPCLGRYMHGELVVGDYGLYWSNTAGLADPIADGGYWFPSLYFYENYITLHYDNGTRAQKIWREDMVPTK</sequence>
<dbReference type="PROSITE" id="PS51257">
    <property type="entry name" value="PROKAR_LIPOPROTEIN"/>
    <property type="match status" value="1"/>
</dbReference>